<proteinExistence type="predicted"/>
<dbReference type="AlphaFoldDB" id="A0A1J6HTT6"/>
<protein>
    <submittedName>
        <fullName evidence="2">Uncharacterized protein</fullName>
    </submittedName>
</protein>
<comment type="caution">
    <text evidence="2">The sequence shown here is derived from an EMBL/GenBank/DDBJ whole genome shotgun (WGS) entry which is preliminary data.</text>
</comment>
<dbReference type="STRING" id="49451.A0A1J6HTT6"/>
<dbReference type="OMA" id="NHGAKYE"/>
<gene>
    <name evidence="2" type="ORF">A4A49_21137</name>
</gene>
<name>A0A1J6HTT6_NICAT</name>
<dbReference type="Gramene" id="OIS95825">
    <property type="protein sequence ID" value="OIS95825"/>
    <property type="gene ID" value="A4A49_21137"/>
</dbReference>
<feature type="compositionally biased region" description="Basic and acidic residues" evidence="1">
    <location>
        <begin position="23"/>
        <end position="44"/>
    </location>
</feature>
<evidence type="ECO:0000313" key="2">
    <source>
        <dbReference type="EMBL" id="OIS95825.1"/>
    </source>
</evidence>
<evidence type="ECO:0000313" key="3">
    <source>
        <dbReference type="Proteomes" id="UP000187609"/>
    </source>
</evidence>
<reference evidence="2" key="1">
    <citation type="submission" date="2016-11" db="EMBL/GenBank/DDBJ databases">
        <title>The genome of Nicotiana attenuata.</title>
        <authorList>
            <person name="Xu S."/>
            <person name="Brockmoeller T."/>
            <person name="Gaquerel E."/>
            <person name="Navarro A."/>
            <person name="Kuhl H."/>
            <person name="Gase K."/>
            <person name="Ling Z."/>
            <person name="Zhou W."/>
            <person name="Kreitzer C."/>
            <person name="Stanke M."/>
            <person name="Tang H."/>
            <person name="Lyons E."/>
            <person name="Pandey P."/>
            <person name="Pandey S.P."/>
            <person name="Timmermann B."/>
            <person name="Baldwin I.T."/>
        </authorList>
    </citation>
    <scope>NUCLEOTIDE SEQUENCE [LARGE SCALE GENOMIC DNA]</scope>
    <source>
        <strain evidence="2">UT</strain>
    </source>
</reference>
<feature type="compositionally biased region" description="Gly residues" evidence="1">
    <location>
        <begin position="99"/>
        <end position="108"/>
    </location>
</feature>
<organism evidence="2 3">
    <name type="scientific">Nicotiana attenuata</name>
    <name type="common">Coyote tobacco</name>
    <dbReference type="NCBI Taxonomy" id="49451"/>
    <lineage>
        <taxon>Eukaryota</taxon>
        <taxon>Viridiplantae</taxon>
        <taxon>Streptophyta</taxon>
        <taxon>Embryophyta</taxon>
        <taxon>Tracheophyta</taxon>
        <taxon>Spermatophyta</taxon>
        <taxon>Magnoliopsida</taxon>
        <taxon>eudicotyledons</taxon>
        <taxon>Gunneridae</taxon>
        <taxon>Pentapetalae</taxon>
        <taxon>asterids</taxon>
        <taxon>lamiids</taxon>
        <taxon>Solanales</taxon>
        <taxon>Solanaceae</taxon>
        <taxon>Nicotianoideae</taxon>
        <taxon>Nicotianeae</taxon>
        <taxon>Nicotiana</taxon>
    </lineage>
</organism>
<dbReference type="EMBL" id="MJEQ01037194">
    <property type="protein sequence ID" value="OIS95825.1"/>
    <property type="molecule type" value="Genomic_DNA"/>
</dbReference>
<sequence length="164" mass="18186">MDVNSRALPFHIDLNEAPLPSPRETERGPFLEYPEPARVKKEPVEPGQRNVVRVCSSCELGSSRRSSRDDHQEEEWKCFKCLLGNSSGGGGERVRDGGGSRGGGGSGVGLLDINASPPREPEGERERVFVDLNEDLAVAGREVEEQNHGAKYEFYFFIYPFFSV</sequence>
<evidence type="ECO:0000256" key="1">
    <source>
        <dbReference type="SAM" id="MobiDB-lite"/>
    </source>
</evidence>
<dbReference type="Proteomes" id="UP000187609">
    <property type="component" value="Unassembled WGS sequence"/>
</dbReference>
<feature type="region of interest" description="Disordered" evidence="1">
    <location>
        <begin position="86"/>
        <end position="109"/>
    </location>
</feature>
<feature type="region of interest" description="Disordered" evidence="1">
    <location>
        <begin position="1"/>
        <end position="45"/>
    </location>
</feature>
<accession>A0A1J6HTT6</accession>
<keyword evidence="3" id="KW-1185">Reference proteome</keyword>